<dbReference type="OMA" id="YWWGYES"/>
<proteinExistence type="inferred from homology"/>
<organism evidence="13 14">
    <name type="scientific">Vitrella brassicaformis (strain CCMP3155)</name>
    <dbReference type="NCBI Taxonomy" id="1169540"/>
    <lineage>
        <taxon>Eukaryota</taxon>
        <taxon>Sar</taxon>
        <taxon>Alveolata</taxon>
        <taxon>Colpodellida</taxon>
        <taxon>Vitrellaceae</taxon>
        <taxon>Vitrella</taxon>
    </lineage>
</organism>
<evidence type="ECO:0000256" key="5">
    <source>
        <dbReference type="ARBA" id="ARBA00022737"/>
    </source>
</evidence>
<dbReference type="PROSITE" id="PS50920">
    <property type="entry name" value="SOLCAR"/>
    <property type="match status" value="2"/>
</dbReference>
<keyword evidence="4 10" id="KW-0812">Transmembrane</keyword>
<dbReference type="InterPro" id="IPR018108">
    <property type="entry name" value="MCP_transmembrane"/>
</dbReference>
<dbReference type="GO" id="GO:0005743">
    <property type="term" value="C:mitochondrial inner membrane"/>
    <property type="evidence" value="ECO:0007669"/>
    <property type="project" value="UniProtKB-SubCell"/>
</dbReference>
<feature type="transmembrane region" description="Helical" evidence="12">
    <location>
        <begin position="78"/>
        <end position="102"/>
    </location>
</feature>
<dbReference type="Gene3D" id="1.50.40.10">
    <property type="entry name" value="Mitochondrial carrier domain"/>
    <property type="match status" value="1"/>
</dbReference>
<feature type="repeat" description="Solcar" evidence="10">
    <location>
        <begin position="206"/>
        <end position="300"/>
    </location>
</feature>
<dbReference type="EMBL" id="CDMY01000104">
    <property type="protein sequence ID" value="CEL92719.1"/>
    <property type="molecule type" value="Genomic_DNA"/>
</dbReference>
<evidence type="ECO:0000256" key="9">
    <source>
        <dbReference type="ARBA" id="ARBA00023136"/>
    </source>
</evidence>
<keyword evidence="6" id="KW-0999">Mitochondrion inner membrane</keyword>
<keyword evidence="7 12" id="KW-1133">Transmembrane helix</keyword>
<reference evidence="13 14" key="1">
    <citation type="submission" date="2014-11" db="EMBL/GenBank/DDBJ databases">
        <authorList>
            <person name="Zhu J."/>
            <person name="Qi W."/>
            <person name="Song R."/>
        </authorList>
    </citation>
    <scope>NUCLEOTIDE SEQUENCE [LARGE SCALE GENOMIC DNA]</scope>
</reference>
<dbReference type="InterPro" id="IPR023395">
    <property type="entry name" value="MCP_dom_sf"/>
</dbReference>
<dbReference type="PANTHER" id="PTHR45760:SF2">
    <property type="entry name" value="FI19922P1-RELATED"/>
    <property type="match status" value="1"/>
</dbReference>
<keyword evidence="8" id="KW-0496">Mitochondrion</keyword>
<evidence type="ECO:0000256" key="2">
    <source>
        <dbReference type="ARBA" id="ARBA00006375"/>
    </source>
</evidence>
<dbReference type="PRINTS" id="PR00926">
    <property type="entry name" value="MITOCARRIER"/>
</dbReference>
<feature type="repeat" description="Solcar" evidence="10">
    <location>
        <begin position="106"/>
        <end position="190"/>
    </location>
</feature>
<evidence type="ECO:0000313" key="14">
    <source>
        <dbReference type="Proteomes" id="UP000041254"/>
    </source>
</evidence>
<dbReference type="GO" id="GO:1990542">
    <property type="term" value="P:mitochondrial transmembrane transport"/>
    <property type="evidence" value="ECO:0007669"/>
    <property type="project" value="InterPro"/>
</dbReference>
<evidence type="ECO:0000256" key="11">
    <source>
        <dbReference type="RuleBase" id="RU000488"/>
    </source>
</evidence>
<evidence type="ECO:0000256" key="12">
    <source>
        <dbReference type="SAM" id="Phobius"/>
    </source>
</evidence>
<dbReference type="SUPFAM" id="SSF103506">
    <property type="entry name" value="Mitochondrial carrier"/>
    <property type="match status" value="1"/>
</dbReference>
<dbReference type="PhylomeDB" id="A0A0G4EB44"/>
<evidence type="ECO:0000256" key="8">
    <source>
        <dbReference type="ARBA" id="ARBA00023128"/>
    </source>
</evidence>
<dbReference type="VEuPathDB" id="CryptoDB:Vbra_1929"/>
<gene>
    <name evidence="13" type="ORF">Vbra_1929</name>
</gene>
<keyword evidence="14" id="KW-1185">Reference proteome</keyword>
<keyword evidence="5" id="KW-0677">Repeat</keyword>
<dbReference type="PANTHER" id="PTHR45760">
    <property type="entry name" value="FI19922P1-RELATED"/>
    <property type="match status" value="1"/>
</dbReference>
<dbReference type="FunCoup" id="A0A0G4EB44">
    <property type="interactions" value="101"/>
</dbReference>
<evidence type="ECO:0000256" key="6">
    <source>
        <dbReference type="ARBA" id="ARBA00022792"/>
    </source>
</evidence>
<dbReference type="STRING" id="1169540.A0A0G4EB44"/>
<dbReference type="AlphaFoldDB" id="A0A0G4EB44"/>
<keyword evidence="9 10" id="KW-0472">Membrane</keyword>
<dbReference type="InterPro" id="IPR002067">
    <property type="entry name" value="MCP"/>
</dbReference>
<keyword evidence="3 11" id="KW-0813">Transport</keyword>
<evidence type="ECO:0000313" key="13">
    <source>
        <dbReference type="EMBL" id="CEL92719.1"/>
    </source>
</evidence>
<sequence length="355" mass="39839">MPARYRNVPQDKPDPLEPKMDHSHLLLSSVTSGVLVSVICTPFDVVKNYTQGSTNLVNRLNVKPYRVLQDVYKNRGLLGFWTGLTPTLAVILPANLIFFGLYERWKKNWGPAIAGVQARSTVVFVVAPFEYMRTRRQVEMGMGKTGFGLVKEAVQTEGLYSMWRGVFPTLVRDVPFSAIYWDLYERGKGLIRLLDDRVEERHPVVRGFLYPFVNGGLSALVASAVTHPFDVVKTRLQVIGRHSTMRGNKIRISKGTVNMMKDIYKEGGYRAFWVGVVPRCLKIMPSCAVLLGTYELTKHLFTDETRQPTPSMPSPSPVKVIKPSQYAIHTVGLREKIDSPAAQISRLGPVAMEVS</sequence>
<evidence type="ECO:0000256" key="1">
    <source>
        <dbReference type="ARBA" id="ARBA00004448"/>
    </source>
</evidence>
<evidence type="ECO:0000256" key="10">
    <source>
        <dbReference type="PROSITE-ProRule" id="PRU00282"/>
    </source>
</evidence>
<evidence type="ECO:0008006" key="15">
    <source>
        <dbReference type="Google" id="ProtNLM"/>
    </source>
</evidence>
<comment type="subcellular location">
    <subcellularLocation>
        <location evidence="1">Mitochondrion inner membrane</location>
        <topology evidence="1">Multi-pass membrane protein</topology>
    </subcellularLocation>
</comment>
<name>A0A0G4EB44_VITBC</name>
<dbReference type="InterPro" id="IPR045315">
    <property type="entry name" value="Mtm1-like"/>
</dbReference>
<dbReference type="InParanoid" id="A0A0G4EB44"/>
<dbReference type="Proteomes" id="UP000041254">
    <property type="component" value="Unassembled WGS sequence"/>
</dbReference>
<dbReference type="OrthoDB" id="409586at2759"/>
<evidence type="ECO:0000256" key="7">
    <source>
        <dbReference type="ARBA" id="ARBA00022989"/>
    </source>
</evidence>
<evidence type="ECO:0000256" key="4">
    <source>
        <dbReference type="ARBA" id="ARBA00022692"/>
    </source>
</evidence>
<protein>
    <recommendedName>
        <fullName evidence="15">Mitochondrial carrier protein</fullName>
    </recommendedName>
</protein>
<evidence type="ECO:0000256" key="3">
    <source>
        <dbReference type="ARBA" id="ARBA00022448"/>
    </source>
</evidence>
<comment type="similarity">
    <text evidence="2 11">Belongs to the mitochondrial carrier (TC 2.A.29) family.</text>
</comment>
<accession>A0A0G4EB44</accession>
<dbReference type="Pfam" id="PF00153">
    <property type="entry name" value="Mito_carr"/>
    <property type="match status" value="2"/>
</dbReference>